<dbReference type="InterPro" id="IPR057369">
    <property type="entry name" value="VG15"/>
</dbReference>
<protein>
    <recommendedName>
        <fullName evidence="2">MuF-like minor capsid protein</fullName>
    </recommendedName>
</protein>
<name>A0A2H4J4Q3_9CAUD</name>
<reference evidence="1" key="1">
    <citation type="submission" date="2017-06" db="EMBL/GenBank/DDBJ databases">
        <title>Novel phages from South African skin metaviromes.</title>
        <authorList>
            <person name="van Zyl L.J."/>
            <person name="Abrahams Y."/>
            <person name="Stander E.A."/>
            <person name="Kirby B.M."/>
            <person name="Clavaud C."/>
            <person name="Farcet C."/>
            <person name="Breton L."/>
            <person name="Trindade M.I."/>
        </authorList>
    </citation>
    <scope>NUCLEOTIDE SEQUENCE</scope>
</reference>
<dbReference type="Pfam" id="PF25310">
    <property type="entry name" value="VG15"/>
    <property type="match status" value="1"/>
</dbReference>
<accession>A0A2H4J4Q3</accession>
<sequence length="207" mass="22196">MAELAEVANDDLAALWGQVETAAEARTALADLLPAVVDVHGEAAAALAADWYDELRDEMSVRGRFTAIAADTADRGVYELAGWAVEPLAVDDTDWAAVRTRLYGGLQRRITDVARDTVTMSSVEDPGADGWQRVARSGGCGFCRMLAGRGAVYTSRTADFSSHDGCHCVATVAWKGIDRPVKPYAPSGQNITDADRARVRAWIQANP</sequence>
<evidence type="ECO:0008006" key="2">
    <source>
        <dbReference type="Google" id="ProtNLM"/>
    </source>
</evidence>
<gene>
    <name evidence="1" type="ORF">7S11_8</name>
</gene>
<dbReference type="EMBL" id="MF417841">
    <property type="protein sequence ID" value="ASN67446.1"/>
    <property type="molecule type" value="Genomic_DNA"/>
</dbReference>
<proteinExistence type="predicted"/>
<evidence type="ECO:0000313" key="1">
    <source>
        <dbReference type="EMBL" id="ASN67446.1"/>
    </source>
</evidence>
<organism evidence="1">
    <name type="scientific">uncultured Caudovirales phage</name>
    <dbReference type="NCBI Taxonomy" id="2100421"/>
    <lineage>
        <taxon>Viruses</taxon>
        <taxon>Duplodnaviria</taxon>
        <taxon>Heunggongvirae</taxon>
        <taxon>Uroviricota</taxon>
        <taxon>Caudoviricetes</taxon>
        <taxon>Peduoviridae</taxon>
        <taxon>Maltschvirus</taxon>
        <taxon>Maltschvirus maltsch</taxon>
    </lineage>
</organism>